<evidence type="ECO:0000313" key="2">
    <source>
        <dbReference type="EMBL" id="MBC6490657.1"/>
    </source>
</evidence>
<sequence>MEVIIVLVIIAVVGYFIYQSLPNTKFEKAQNLFNAQNYNDAINILNDIFEKHVDAPAKLAECKLNLGKQASGKSDKVRYFNEVTALRKRIINSASVTKFESVETKALFEIAKIQYEEAKGDIDKLNQNIKFIDTANKKGSETDFASLKKNHFYYLADSHFKKATDKEKSEKLSEAIQQYNTAKDYAEKSGNKTIQNNSIARIIICQLKRNDKINLNNVSEIEKSDKNFQRELYYRYAIQLLKNKEFSEAEKIISSHLNFQSSDIDKLNEILQAEKNNNAVKKVEEINTSIEALYKNSLSTEELKKLYDSLDTSAIEVKVFDEQLSERISAIKPTLFNRLLTHYISAEQYGNAITIIHKFPKFWESPELLKNLGICCYGYTAKGLLTERNYQIVISGWLTSVFSDKVILKSLDDTTWDDNYTFSLAEAIGSNYSQHDEIPDNVNYDEISETNISIGATQKELLQQFEAIIHKEIQDANLSKLVNDFYDSEKEAIENVIEVVENDIFFATPYFAKSNGINNEIIEELDNDYHNYSNENALEAGVPYIKNSNSSVVYQYFFANDLVDRVITAINNENLVALTSLNTKDNKQWIEKFDNISSSVEDKIFNAIANKISDDDENEKLISVMEECFSFSSQNEKLKHQYSNYVANYCISKVNENEIDNFKALSLMKGAYLRSPHNPRVVKNFITLIRFNLMDMLNDRTRKTTEIYTILDWVKNNMSQTYKQNSNELSTARQEILHQLKQAGADISLFDDNSFASILSGPSLNSQGLKMKKVLTYLKELGNEQESENRLDKLRKLRQQLNLEDDLPF</sequence>
<keyword evidence="3" id="KW-1185">Reference proteome</keyword>
<dbReference type="RefSeq" id="WP_187256023.1">
    <property type="nucleotide sequence ID" value="NZ_JBHULF010000011.1"/>
</dbReference>
<name>A0ABR7M6P7_9BACT</name>
<protein>
    <submittedName>
        <fullName evidence="2">Uncharacterized protein</fullName>
    </submittedName>
</protein>
<dbReference type="EMBL" id="MBUA01000004">
    <property type="protein sequence ID" value="MBC6490657.1"/>
    <property type="molecule type" value="Genomic_DNA"/>
</dbReference>
<gene>
    <name evidence="2" type="ORF">BC349_19490</name>
</gene>
<evidence type="ECO:0000313" key="3">
    <source>
        <dbReference type="Proteomes" id="UP000765802"/>
    </source>
</evidence>
<keyword evidence="1" id="KW-0175">Coiled coil</keyword>
<reference evidence="2 3" key="1">
    <citation type="submission" date="2016-07" db="EMBL/GenBank/DDBJ databases">
        <title>Genome analysis of Flavihumibacter stibioxidans YS-17.</title>
        <authorList>
            <person name="Shi K."/>
            <person name="Han Y."/>
            <person name="Wang G."/>
        </authorList>
    </citation>
    <scope>NUCLEOTIDE SEQUENCE [LARGE SCALE GENOMIC DNA]</scope>
    <source>
        <strain evidence="2 3">YS-17</strain>
    </source>
</reference>
<dbReference type="Proteomes" id="UP000765802">
    <property type="component" value="Unassembled WGS sequence"/>
</dbReference>
<comment type="caution">
    <text evidence="2">The sequence shown here is derived from an EMBL/GenBank/DDBJ whole genome shotgun (WGS) entry which is preliminary data.</text>
</comment>
<feature type="coiled-coil region" evidence="1">
    <location>
        <begin position="257"/>
        <end position="284"/>
    </location>
</feature>
<organism evidence="2 3">
    <name type="scientific">Flavihumibacter stibioxidans</name>
    <dbReference type="NCBI Taxonomy" id="1834163"/>
    <lineage>
        <taxon>Bacteria</taxon>
        <taxon>Pseudomonadati</taxon>
        <taxon>Bacteroidota</taxon>
        <taxon>Chitinophagia</taxon>
        <taxon>Chitinophagales</taxon>
        <taxon>Chitinophagaceae</taxon>
        <taxon>Flavihumibacter</taxon>
    </lineage>
</organism>
<evidence type="ECO:0000256" key="1">
    <source>
        <dbReference type="SAM" id="Coils"/>
    </source>
</evidence>
<feature type="coiled-coil region" evidence="1">
    <location>
        <begin position="108"/>
        <end position="135"/>
    </location>
</feature>
<proteinExistence type="predicted"/>
<accession>A0ABR7M6P7</accession>